<dbReference type="EMBL" id="CM056813">
    <property type="protein sequence ID" value="KAJ8640320.1"/>
    <property type="molecule type" value="Genomic_DNA"/>
</dbReference>
<name>A0ACC2M3X5_PERAE</name>
<keyword evidence="2" id="KW-1185">Reference proteome</keyword>
<organism evidence="1 2">
    <name type="scientific">Persea americana</name>
    <name type="common">Avocado</name>
    <dbReference type="NCBI Taxonomy" id="3435"/>
    <lineage>
        <taxon>Eukaryota</taxon>
        <taxon>Viridiplantae</taxon>
        <taxon>Streptophyta</taxon>
        <taxon>Embryophyta</taxon>
        <taxon>Tracheophyta</taxon>
        <taxon>Spermatophyta</taxon>
        <taxon>Magnoliopsida</taxon>
        <taxon>Magnoliidae</taxon>
        <taxon>Laurales</taxon>
        <taxon>Lauraceae</taxon>
        <taxon>Persea</taxon>
    </lineage>
</organism>
<dbReference type="Proteomes" id="UP001234297">
    <property type="component" value="Chromosome 5"/>
</dbReference>
<evidence type="ECO:0000313" key="2">
    <source>
        <dbReference type="Proteomes" id="UP001234297"/>
    </source>
</evidence>
<evidence type="ECO:0000313" key="1">
    <source>
        <dbReference type="EMBL" id="KAJ8640320.1"/>
    </source>
</evidence>
<reference evidence="1 2" key="1">
    <citation type="journal article" date="2022" name="Hortic Res">
        <title>A haplotype resolved chromosomal level avocado genome allows analysis of novel avocado genes.</title>
        <authorList>
            <person name="Nath O."/>
            <person name="Fletcher S.J."/>
            <person name="Hayward A."/>
            <person name="Shaw L.M."/>
            <person name="Masouleh A.K."/>
            <person name="Furtado A."/>
            <person name="Henry R.J."/>
            <person name="Mitter N."/>
        </authorList>
    </citation>
    <scope>NUCLEOTIDE SEQUENCE [LARGE SCALE GENOMIC DNA]</scope>
    <source>
        <strain evidence="2">cv. Hass</strain>
    </source>
</reference>
<sequence length="341" mass="37330">MAQCNKRTLIIGATGFIGRFVAEASLATGRPTLVLVRSGATSTSKVKTIRALQEKGAIILHGSMGDRNFIEKLLKENEVDVVISAVGGDSILDQLTLVEAIKAVRTVKRFLPSEFGHDVDRADPVEPGLTMYNEKRKVRRAVEEAGIPYTYICCNSIAAWPYHDNTHPSDVLPPLDKFQIYGDGSVKAYFVAGTDIGKFTMKAVDDVRTLSKNVHFRPTCNFLNMNELASLWEKKIGKTLPKVTVTEDDLLSAAEEMCIPRSIVASFTHDIFIRGCQINFPIEGPNDIEVSSLYPDIPFRSVDECFDDYIVEIQQQPANGIGGGAPNSMVEVLAITAATCA</sequence>
<gene>
    <name evidence="1" type="ORF">MRB53_017014</name>
</gene>
<protein>
    <submittedName>
        <fullName evidence="1">Uncharacterized protein</fullName>
    </submittedName>
</protein>
<comment type="caution">
    <text evidence="1">The sequence shown here is derived from an EMBL/GenBank/DDBJ whole genome shotgun (WGS) entry which is preliminary data.</text>
</comment>
<proteinExistence type="predicted"/>
<accession>A0ACC2M3X5</accession>